<reference evidence="1 2" key="1">
    <citation type="submission" date="2020-08" db="EMBL/GenBank/DDBJ databases">
        <title>Sequencing the genomes of 1000 actinobacteria strains.</title>
        <authorList>
            <person name="Klenk H.-P."/>
        </authorList>
    </citation>
    <scope>NUCLEOTIDE SEQUENCE [LARGE SCALE GENOMIC DNA]</scope>
    <source>
        <strain evidence="1 2">DSM 43851</strain>
    </source>
</reference>
<protein>
    <submittedName>
        <fullName evidence="1">Cytidylate kinase</fullName>
    </submittedName>
</protein>
<dbReference type="SUPFAM" id="SSF52540">
    <property type="entry name" value="P-loop containing nucleoside triphosphate hydrolases"/>
    <property type="match status" value="1"/>
</dbReference>
<dbReference type="Pfam" id="PF13671">
    <property type="entry name" value="AAA_33"/>
    <property type="match status" value="1"/>
</dbReference>
<name>A0A7W9KB49_9PSEU</name>
<accession>A0A7W9KB49</accession>
<gene>
    <name evidence="1" type="ORF">BJ998_000548</name>
</gene>
<keyword evidence="1" id="KW-0808">Transferase</keyword>
<dbReference type="InterPro" id="IPR027417">
    <property type="entry name" value="P-loop_NTPase"/>
</dbReference>
<dbReference type="GO" id="GO:0016301">
    <property type="term" value="F:kinase activity"/>
    <property type="evidence" value="ECO:0007669"/>
    <property type="project" value="UniProtKB-KW"/>
</dbReference>
<organism evidence="1 2">
    <name type="scientific">Kutzneria kofuensis</name>
    <dbReference type="NCBI Taxonomy" id="103725"/>
    <lineage>
        <taxon>Bacteria</taxon>
        <taxon>Bacillati</taxon>
        <taxon>Actinomycetota</taxon>
        <taxon>Actinomycetes</taxon>
        <taxon>Pseudonocardiales</taxon>
        <taxon>Pseudonocardiaceae</taxon>
        <taxon>Kutzneria</taxon>
    </lineage>
</organism>
<evidence type="ECO:0000313" key="1">
    <source>
        <dbReference type="EMBL" id="MBB5889352.1"/>
    </source>
</evidence>
<evidence type="ECO:0000313" key="2">
    <source>
        <dbReference type="Proteomes" id="UP000585638"/>
    </source>
</evidence>
<dbReference type="Gene3D" id="3.40.50.300">
    <property type="entry name" value="P-loop containing nucleotide triphosphate hydrolases"/>
    <property type="match status" value="1"/>
</dbReference>
<dbReference type="EMBL" id="JACHIR010000001">
    <property type="protein sequence ID" value="MBB5889352.1"/>
    <property type="molecule type" value="Genomic_DNA"/>
</dbReference>
<proteinExistence type="predicted"/>
<sequence length="169" mass="18998">MIVWVNGTFGAGKTTTSRLLVKALPQARIFDTEYVGFMLGHVLTEPVENFQDNPPWRALVVRTAVEVLDHVGGTLVIPQTVLTESYAREIFDGLAAEGVKVHHFVLHVDREELVRRIVEDREEAGAKQWRLDHVERYEAALPWLREAGVVVDTTRLGAEEVCARIVSEV</sequence>
<dbReference type="AlphaFoldDB" id="A0A7W9KB49"/>
<dbReference type="Proteomes" id="UP000585638">
    <property type="component" value="Unassembled WGS sequence"/>
</dbReference>
<comment type="caution">
    <text evidence="1">The sequence shown here is derived from an EMBL/GenBank/DDBJ whole genome shotgun (WGS) entry which is preliminary data.</text>
</comment>
<keyword evidence="1" id="KW-0418">Kinase</keyword>
<keyword evidence="2" id="KW-1185">Reference proteome</keyword>
<dbReference type="RefSeq" id="WP_184858159.1">
    <property type="nucleotide sequence ID" value="NZ_JBHMBX010000022.1"/>
</dbReference>